<keyword evidence="4" id="KW-1185">Reference proteome</keyword>
<proteinExistence type="predicted"/>
<dbReference type="Proteomes" id="UP000182264">
    <property type="component" value="Chromosome"/>
</dbReference>
<organism evidence="3 4">
    <name type="scientific">Syntrophotalea acetylenica</name>
    <name type="common">Pelobacter acetylenicus</name>
    <dbReference type="NCBI Taxonomy" id="29542"/>
    <lineage>
        <taxon>Bacteria</taxon>
        <taxon>Pseudomonadati</taxon>
        <taxon>Thermodesulfobacteriota</taxon>
        <taxon>Desulfuromonadia</taxon>
        <taxon>Desulfuromonadales</taxon>
        <taxon>Syntrophotaleaceae</taxon>
        <taxon>Syntrophotalea</taxon>
    </lineage>
</organism>
<dbReference type="EMBL" id="CP015518">
    <property type="protein sequence ID" value="APG25967.1"/>
    <property type="molecule type" value="Genomic_DNA"/>
</dbReference>
<keyword evidence="2" id="KW-1133">Transmembrane helix</keyword>
<dbReference type="PANTHER" id="PTHR31876:SF26">
    <property type="entry name" value="PROTEIN LIKE COV 2"/>
    <property type="match status" value="1"/>
</dbReference>
<name>A0A1L3GJ52_SYNAC</name>
<keyword evidence="2" id="KW-0472">Membrane</keyword>
<dbReference type="STRING" id="29542.A6070_07870"/>
<feature type="region of interest" description="Disordered" evidence="1">
    <location>
        <begin position="212"/>
        <end position="233"/>
    </location>
</feature>
<keyword evidence="2" id="KW-0812">Transmembrane</keyword>
<protein>
    <recommendedName>
        <fullName evidence="5">DUF502 domain-containing protein</fullName>
    </recommendedName>
</protein>
<accession>A0A1L3GJ52</accession>
<dbReference type="Pfam" id="PF04367">
    <property type="entry name" value="DUF502"/>
    <property type="match status" value="1"/>
</dbReference>
<evidence type="ECO:0000256" key="1">
    <source>
        <dbReference type="SAM" id="MobiDB-lite"/>
    </source>
</evidence>
<reference evidence="3 4" key="1">
    <citation type="journal article" date="2017" name="Genome Announc.">
        <title>Complete Genome Sequences of Two Acetylene-Fermenting Pelobacter acetylenicus Strains.</title>
        <authorList>
            <person name="Sutton J.M."/>
            <person name="Baesman S.M."/>
            <person name="Fierst J.L."/>
            <person name="Poret-Peterson A.T."/>
            <person name="Oremland R.S."/>
            <person name="Dunlap D.S."/>
            <person name="Akob D.M."/>
        </authorList>
    </citation>
    <scope>NUCLEOTIDE SEQUENCE [LARGE SCALE GENOMIC DNA]</scope>
    <source>
        <strain evidence="3 4">DSM 3247</strain>
    </source>
</reference>
<dbReference type="AlphaFoldDB" id="A0A1L3GJ52"/>
<feature type="transmembrane region" description="Helical" evidence="2">
    <location>
        <begin position="60"/>
        <end position="88"/>
    </location>
</feature>
<gene>
    <name evidence="3" type="ORF">A7E75_13845</name>
</gene>
<sequence>MLRASVLKRFLRKKLRRYFFAGLLVMVPGGLTIVVVRWIVSLMDGLLVRKLPYRWQPEQLFGFPVPGLGLVLTFLLILLAGILVTNYFGHKLVQASEKLVCRIPLVKGIYTLFKQVADTVLSSDRQGFRKVVLIEYPRRGIWSIGFVTGVSEGELQRITERRVINVFVPTTPNPTSGYYVLIPEEDARVLAMSVEEAFKLIVSGGMVTPPDRFRGGPAAGSNAGTFPPNGEVP</sequence>
<dbReference type="InterPro" id="IPR007462">
    <property type="entry name" value="COV1-like"/>
</dbReference>
<dbReference type="PANTHER" id="PTHR31876">
    <property type="entry name" value="COV-LIKE PROTEIN 1"/>
    <property type="match status" value="1"/>
</dbReference>
<evidence type="ECO:0000313" key="3">
    <source>
        <dbReference type="EMBL" id="APG25967.1"/>
    </source>
</evidence>
<evidence type="ECO:0000313" key="4">
    <source>
        <dbReference type="Proteomes" id="UP000182264"/>
    </source>
</evidence>
<dbReference type="KEGG" id="pace:A6070_07870"/>
<evidence type="ECO:0008006" key="5">
    <source>
        <dbReference type="Google" id="ProtNLM"/>
    </source>
</evidence>
<feature type="transmembrane region" description="Helical" evidence="2">
    <location>
        <begin position="18"/>
        <end position="40"/>
    </location>
</feature>
<evidence type="ECO:0000256" key="2">
    <source>
        <dbReference type="SAM" id="Phobius"/>
    </source>
</evidence>